<dbReference type="Proteomes" id="UP000324222">
    <property type="component" value="Unassembled WGS sequence"/>
</dbReference>
<gene>
    <name evidence="1" type="ORF">E2C01_080548</name>
</gene>
<protein>
    <submittedName>
        <fullName evidence="1">Uncharacterized protein</fullName>
    </submittedName>
</protein>
<name>A0A5B7IUD0_PORTR</name>
<organism evidence="1 2">
    <name type="scientific">Portunus trituberculatus</name>
    <name type="common">Swimming crab</name>
    <name type="synonym">Neptunus trituberculatus</name>
    <dbReference type="NCBI Taxonomy" id="210409"/>
    <lineage>
        <taxon>Eukaryota</taxon>
        <taxon>Metazoa</taxon>
        <taxon>Ecdysozoa</taxon>
        <taxon>Arthropoda</taxon>
        <taxon>Crustacea</taxon>
        <taxon>Multicrustacea</taxon>
        <taxon>Malacostraca</taxon>
        <taxon>Eumalacostraca</taxon>
        <taxon>Eucarida</taxon>
        <taxon>Decapoda</taxon>
        <taxon>Pleocyemata</taxon>
        <taxon>Brachyura</taxon>
        <taxon>Eubrachyura</taxon>
        <taxon>Portunoidea</taxon>
        <taxon>Portunidae</taxon>
        <taxon>Portuninae</taxon>
        <taxon>Portunus</taxon>
    </lineage>
</organism>
<evidence type="ECO:0000313" key="1">
    <source>
        <dbReference type="EMBL" id="MPC85759.1"/>
    </source>
</evidence>
<dbReference type="EMBL" id="VSRR010069465">
    <property type="protein sequence ID" value="MPC85759.1"/>
    <property type="molecule type" value="Genomic_DNA"/>
</dbReference>
<proteinExistence type="predicted"/>
<evidence type="ECO:0000313" key="2">
    <source>
        <dbReference type="Proteomes" id="UP000324222"/>
    </source>
</evidence>
<comment type="caution">
    <text evidence="1">The sequence shown here is derived from an EMBL/GenBank/DDBJ whole genome shotgun (WGS) entry which is preliminary data.</text>
</comment>
<reference evidence="1 2" key="1">
    <citation type="submission" date="2019-05" db="EMBL/GenBank/DDBJ databases">
        <title>Another draft genome of Portunus trituberculatus and its Hox gene families provides insights of decapod evolution.</title>
        <authorList>
            <person name="Jeong J.-H."/>
            <person name="Song I."/>
            <person name="Kim S."/>
            <person name="Choi T."/>
            <person name="Kim D."/>
            <person name="Ryu S."/>
            <person name="Kim W."/>
        </authorList>
    </citation>
    <scope>NUCLEOTIDE SEQUENCE [LARGE SCALE GENOMIC DNA]</scope>
    <source>
        <tissue evidence="1">Muscle</tissue>
    </source>
</reference>
<keyword evidence="2" id="KW-1185">Reference proteome</keyword>
<accession>A0A5B7IUD0</accession>
<sequence>MMQPRVTCRTDATS</sequence>